<keyword evidence="2" id="KW-0479">Metal-binding</keyword>
<dbReference type="PANTHER" id="PTHR42693">
    <property type="entry name" value="ARYLSULFATASE FAMILY MEMBER"/>
    <property type="match status" value="1"/>
</dbReference>
<proteinExistence type="inferred from homology"/>
<dbReference type="InterPro" id="IPR000917">
    <property type="entry name" value="Sulfatase_N"/>
</dbReference>
<dbReference type="Pfam" id="PF00884">
    <property type="entry name" value="Sulfatase"/>
    <property type="match status" value="1"/>
</dbReference>
<dbReference type="OrthoDB" id="9783154at2"/>
<dbReference type="InterPro" id="IPR017850">
    <property type="entry name" value="Alkaline_phosphatase_core_sf"/>
</dbReference>
<gene>
    <name evidence="6" type="primary">atsA_32</name>
    <name evidence="6" type="ORF">SMSP2_02367</name>
</gene>
<dbReference type="Proteomes" id="UP000188181">
    <property type="component" value="Chromosome"/>
</dbReference>
<evidence type="ECO:0000256" key="2">
    <source>
        <dbReference type="ARBA" id="ARBA00022723"/>
    </source>
</evidence>
<keyword evidence="7" id="KW-1185">Reference proteome</keyword>
<dbReference type="InterPro" id="IPR050738">
    <property type="entry name" value="Sulfatase"/>
</dbReference>
<dbReference type="EMBL" id="CP019646">
    <property type="protein sequence ID" value="AQQ71988.1"/>
    <property type="molecule type" value="Genomic_DNA"/>
</dbReference>
<dbReference type="SUPFAM" id="SSF53649">
    <property type="entry name" value="Alkaline phosphatase-like"/>
    <property type="match status" value="1"/>
</dbReference>
<accession>A0A1Q2MHI2</accession>
<dbReference type="Gene3D" id="2.60.120.260">
    <property type="entry name" value="Galactose-binding domain-like"/>
    <property type="match status" value="1"/>
</dbReference>
<keyword evidence="4" id="KW-0106">Calcium</keyword>
<dbReference type="InterPro" id="IPR024607">
    <property type="entry name" value="Sulfatase_CS"/>
</dbReference>
<evidence type="ECO:0000256" key="1">
    <source>
        <dbReference type="ARBA" id="ARBA00008779"/>
    </source>
</evidence>
<dbReference type="AlphaFoldDB" id="A0A1Q2MHI2"/>
<dbReference type="PROSITE" id="PS51257">
    <property type="entry name" value="PROKAR_LIPOPROTEIN"/>
    <property type="match status" value="1"/>
</dbReference>
<evidence type="ECO:0000313" key="7">
    <source>
        <dbReference type="Proteomes" id="UP000188181"/>
    </source>
</evidence>
<dbReference type="KEGG" id="pbas:SMSP2_02367"/>
<reference evidence="7" key="1">
    <citation type="submission" date="2017-02" db="EMBL/GenBank/DDBJ databases">
        <title>Comparative genomics and description of representatives of a novel lineage of planctomycetes thriving in anoxic sediments.</title>
        <authorList>
            <person name="Spring S."/>
            <person name="Bunk B."/>
            <person name="Sproer C."/>
        </authorList>
    </citation>
    <scope>NUCLEOTIDE SEQUENCE [LARGE SCALE GENOMIC DNA]</scope>
    <source>
        <strain evidence="7">SM-Chi-D1</strain>
    </source>
</reference>
<dbReference type="Gene3D" id="3.40.720.10">
    <property type="entry name" value="Alkaline Phosphatase, subunit A"/>
    <property type="match status" value="1"/>
</dbReference>
<dbReference type="Gene3D" id="3.30.1120.10">
    <property type="match status" value="1"/>
</dbReference>
<organism evidence="6 7">
    <name type="scientific">Limihaloglobus sulfuriphilus</name>
    <dbReference type="NCBI Taxonomy" id="1851148"/>
    <lineage>
        <taxon>Bacteria</taxon>
        <taxon>Pseudomonadati</taxon>
        <taxon>Planctomycetota</taxon>
        <taxon>Phycisphaerae</taxon>
        <taxon>Sedimentisphaerales</taxon>
        <taxon>Sedimentisphaeraceae</taxon>
        <taxon>Limihaloglobus</taxon>
    </lineage>
</organism>
<keyword evidence="3 6" id="KW-0378">Hydrolase</keyword>
<dbReference type="GO" id="GO:0004065">
    <property type="term" value="F:arylsulfatase activity"/>
    <property type="evidence" value="ECO:0007669"/>
    <property type="project" value="UniProtKB-EC"/>
</dbReference>
<dbReference type="PROSITE" id="PS51318">
    <property type="entry name" value="TAT"/>
    <property type="match status" value="1"/>
</dbReference>
<feature type="domain" description="Sulfatase N-terminal" evidence="5">
    <location>
        <begin position="37"/>
        <end position="343"/>
    </location>
</feature>
<evidence type="ECO:0000313" key="6">
    <source>
        <dbReference type="EMBL" id="AQQ71988.1"/>
    </source>
</evidence>
<dbReference type="RefSeq" id="WP_146684224.1">
    <property type="nucleotide sequence ID" value="NZ_CP019646.1"/>
</dbReference>
<comment type="similarity">
    <text evidence="1">Belongs to the sulfatase family.</text>
</comment>
<protein>
    <submittedName>
        <fullName evidence="6">Arylsulfatase</fullName>
        <ecNumber evidence="6">3.1.6.1</ecNumber>
    </submittedName>
</protein>
<sequence length="595" mass="66921" precursor="true">MNYSRRNFLKAAGISAAAVLSGCAGRLTGPAAQKSRPNILMILTDDQGWGDLSVNGNVNLKTPNIDSLAGEGVVVENFYVCPVCSPTRAEMLTGRYYTRVGVTGTSEGGERINADESTIGDTFKAAGYATAAFGKWHSGTQWPYHPNARGFDEFYGFCSGHWGYYFSPQLEHNGRLVKGNGYIADDFTDHALDFIEKNKNTPFFCYVPYNIPHSPMQVPESYWEKFDGKELEMRHRDPEKENIEHTRAALAMCENIDWNVGRLLEKLDKLGIADNTIVIYFSDNGPNGWRWNAGMKGRKGTTDEGGVRSPFFIRWPAEIRQGTEIPHIAAAIDLLPTLAELAEIPIVGNKKLDGVSLKPLLLGTSSNWQDRMYFSTWNGRVSVRTQKYRLDHEGRLFDMDADPGQRKDVSQKHPEITARLKKAVREWKDETFKPVEPRPFTVGHPGAEITLLPARDGKANGNIERSSIHPNCSFFTNWIDENDSITWDIEVLTAGLYEAQIHYTCKRENVGAELELSFDGERVSRAVKNAYESELKGKEENHVYMRESFVKDFKPMSLGTLRMHGKRGTLRLRAANIPGNEAVDLRYLTLKYKGK</sequence>
<dbReference type="PANTHER" id="PTHR42693:SF53">
    <property type="entry name" value="ENDO-4-O-SULFATASE"/>
    <property type="match status" value="1"/>
</dbReference>
<name>A0A1Q2MHI2_9BACT</name>
<dbReference type="CDD" id="cd16146">
    <property type="entry name" value="ARS_like"/>
    <property type="match status" value="1"/>
</dbReference>
<evidence type="ECO:0000256" key="4">
    <source>
        <dbReference type="ARBA" id="ARBA00022837"/>
    </source>
</evidence>
<dbReference type="InterPro" id="IPR006311">
    <property type="entry name" value="TAT_signal"/>
</dbReference>
<evidence type="ECO:0000259" key="5">
    <source>
        <dbReference type="Pfam" id="PF00884"/>
    </source>
</evidence>
<evidence type="ECO:0000256" key="3">
    <source>
        <dbReference type="ARBA" id="ARBA00022801"/>
    </source>
</evidence>
<dbReference type="STRING" id="1851148.SMSP2_02367"/>
<dbReference type="GO" id="GO:0046872">
    <property type="term" value="F:metal ion binding"/>
    <property type="evidence" value="ECO:0007669"/>
    <property type="project" value="UniProtKB-KW"/>
</dbReference>
<dbReference type="EC" id="3.1.6.1" evidence="6"/>
<dbReference type="PROSITE" id="PS00523">
    <property type="entry name" value="SULFATASE_1"/>
    <property type="match status" value="1"/>
</dbReference>